<evidence type="ECO:0000256" key="1">
    <source>
        <dbReference type="ARBA" id="ARBA00008760"/>
    </source>
</evidence>
<feature type="non-terminal residue" evidence="5">
    <location>
        <position position="1"/>
    </location>
</feature>
<gene>
    <name evidence="5" type="ORF">DICPUDRAFT_22474</name>
</gene>
<dbReference type="VEuPathDB" id="AmoebaDB:DICPUDRAFT_22474"/>
<dbReference type="RefSeq" id="XP_003285243.1">
    <property type="nucleotide sequence ID" value="XM_003285195.1"/>
</dbReference>
<dbReference type="InterPro" id="IPR026569">
    <property type="entry name" value="Ribosomal_bL28"/>
</dbReference>
<dbReference type="FunCoup" id="F0ZCW1">
    <property type="interactions" value="96"/>
</dbReference>
<protein>
    <recommendedName>
        <fullName evidence="4">Large ribosomal subunit protein bL28m</fullName>
    </recommendedName>
</protein>
<dbReference type="EMBL" id="GL870981">
    <property type="protein sequence ID" value="EGC38205.1"/>
    <property type="molecule type" value="Genomic_DNA"/>
</dbReference>
<evidence type="ECO:0000256" key="2">
    <source>
        <dbReference type="ARBA" id="ARBA00022980"/>
    </source>
</evidence>
<dbReference type="OMA" id="KVNHQWK"/>
<dbReference type="PANTHER" id="PTHR13528">
    <property type="entry name" value="39S RIBOSOMAL PROTEIN L28, MITOCHONDRIAL"/>
    <property type="match status" value="1"/>
</dbReference>
<dbReference type="SUPFAM" id="SSF143800">
    <property type="entry name" value="L28p-like"/>
    <property type="match status" value="1"/>
</dbReference>
<dbReference type="InterPro" id="IPR034704">
    <property type="entry name" value="Ribosomal_bL28/bL31-like_sf"/>
</dbReference>
<evidence type="ECO:0000313" key="5">
    <source>
        <dbReference type="EMBL" id="EGC38205.1"/>
    </source>
</evidence>
<dbReference type="HAMAP" id="MF_00373">
    <property type="entry name" value="Ribosomal_bL28"/>
    <property type="match status" value="1"/>
</dbReference>
<dbReference type="GO" id="GO:0003735">
    <property type="term" value="F:structural constituent of ribosome"/>
    <property type="evidence" value="ECO:0000318"/>
    <property type="project" value="GO_Central"/>
</dbReference>
<dbReference type="GO" id="GO:0005762">
    <property type="term" value="C:mitochondrial large ribosomal subunit"/>
    <property type="evidence" value="ECO:0000318"/>
    <property type="project" value="GO_Central"/>
</dbReference>
<dbReference type="STRING" id="5786.F0ZCW1"/>
<dbReference type="InParanoid" id="F0ZCW1"/>
<dbReference type="InterPro" id="IPR037147">
    <property type="entry name" value="Ribosomal_bL28_sf"/>
</dbReference>
<comment type="similarity">
    <text evidence="1">Belongs to the bacterial ribosomal protein bL28 family.</text>
</comment>
<evidence type="ECO:0000256" key="4">
    <source>
        <dbReference type="ARBA" id="ARBA00035269"/>
    </source>
</evidence>
<dbReference type="OrthoDB" id="361870at2759"/>
<dbReference type="PANTHER" id="PTHR13528:SF2">
    <property type="entry name" value="LARGE RIBOSOMAL SUBUNIT PROTEIN BL28M"/>
    <property type="match status" value="1"/>
</dbReference>
<dbReference type="AlphaFoldDB" id="F0ZCW1"/>
<reference evidence="6" key="1">
    <citation type="journal article" date="2011" name="Genome Biol.">
        <title>Comparative genomics of the social amoebae Dictyostelium discoideum and Dictyostelium purpureum.</title>
        <authorList>
            <consortium name="US DOE Joint Genome Institute (JGI-PGF)"/>
            <person name="Sucgang R."/>
            <person name="Kuo A."/>
            <person name="Tian X."/>
            <person name="Salerno W."/>
            <person name="Parikh A."/>
            <person name="Feasley C.L."/>
            <person name="Dalin E."/>
            <person name="Tu H."/>
            <person name="Huang E."/>
            <person name="Barry K."/>
            <person name="Lindquist E."/>
            <person name="Shapiro H."/>
            <person name="Bruce D."/>
            <person name="Schmutz J."/>
            <person name="Salamov A."/>
            <person name="Fey P."/>
            <person name="Gaudet P."/>
            <person name="Anjard C."/>
            <person name="Babu M.M."/>
            <person name="Basu S."/>
            <person name="Bushmanova Y."/>
            <person name="van der Wel H."/>
            <person name="Katoh-Kurasawa M."/>
            <person name="Dinh C."/>
            <person name="Coutinho P.M."/>
            <person name="Saito T."/>
            <person name="Elias M."/>
            <person name="Schaap P."/>
            <person name="Kay R.R."/>
            <person name="Henrissat B."/>
            <person name="Eichinger L."/>
            <person name="Rivero F."/>
            <person name="Putnam N.H."/>
            <person name="West C.M."/>
            <person name="Loomis W.F."/>
            <person name="Chisholm R.L."/>
            <person name="Shaulsky G."/>
            <person name="Strassmann J.E."/>
            <person name="Queller D.C."/>
            <person name="Kuspa A."/>
            <person name="Grigoriev I.V."/>
        </authorList>
    </citation>
    <scope>NUCLEOTIDE SEQUENCE [LARGE SCALE GENOMIC DNA]</scope>
    <source>
        <strain evidence="6">QSDP1</strain>
    </source>
</reference>
<evidence type="ECO:0000313" key="6">
    <source>
        <dbReference type="Proteomes" id="UP000001064"/>
    </source>
</evidence>
<dbReference type="eggNOG" id="KOG3278">
    <property type="taxonomic scope" value="Eukaryota"/>
</dbReference>
<dbReference type="Gene3D" id="2.30.170.40">
    <property type="entry name" value="Ribosomal protein L28/L24"/>
    <property type="match status" value="1"/>
</dbReference>
<dbReference type="FunFam" id="2.30.170.40:FF:000003">
    <property type="entry name" value="54S ribosomal protein L24"/>
    <property type="match status" value="1"/>
</dbReference>
<proteinExistence type="inferred from homology"/>
<feature type="non-terminal residue" evidence="5">
    <location>
        <position position="127"/>
    </location>
</feature>
<organism evidence="5 6">
    <name type="scientific">Dictyostelium purpureum</name>
    <name type="common">Slime mold</name>
    <dbReference type="NCBI Taxonomy" id="5786"/>
    <lineage>
        <taxon>Eukaryota</taxon>
        <taxon>Amoebozoa</taxon>
        <taxon>Evosea</taxon>
        <taxon>Eumycetozoa</taxon>
        <taxon>Dictyostelia</taxon>
        <taxon>Dictyosteliales</taxon>
        <taxon>Dictyosteliaceae</taxon>
        <taxon>Dictyostelium</taxon>
    </lineage>
</organism>
<keyword evidence="6" id="KW-1185">Reference proteome</keyword>
<dbReference type="Pfam" id="PF00830">
    <property type="entry name" value="Ribosomal_L28"/>
    <property type="match status" value="1"/>
</dbReference>
<keyword evidence="3" id="KW-0687">Ribonucleoprotein</keyword>
<evidence type="ECO:0000256" key="3">
    <source>
        <dbReference type="ARBA" id="ARBA00023274"/>
    </source>
</evidence>
<keyword evidence="2" id="KW-0689">Ribosomal protein</keyword>
<dbReference type="GeneID" id="10502561"/>
<accession>F0ZCW1</accession>
<sequence length="127" mass="14512">SFFNSLASLTTRAQVMKRAQRGLYGGKDILFGNILSFSNKKTRRDWKPNVHNKTYHSNLLGTDIRVRVTSYVIRCIDKAGSFDNYIVQTKDKDLQSELGSELKVAMKNVLKSKAIEILEQEAKQEQE</sequence>
<name>F0ZCW1_DICPU</name>
<dbReference type="KEGG" id="dpp:DICPUDRAFT_22474"/>
<dbReference type="Proteomes" id="UP000001064">
    <property type="component" value="Unassembled WGS sequence"/>
</dbReference>